<protein>
    <submittedName>
        <fullName evidence="1">Uncharacterized protein</fullName>
    </submittedName>
</protein>
<name>A0AAW2YXK3_9EUKA</name>
<evidence type="ECO:0000313" key="1">
    <source>
        <dbReference type="EMBL" id="KAL0481379.1"/>
    </source>
</evidence>
<comment type="caution">
    <text evidence="1">The sequence shown here is derived from an EMBL/GenBank/DDBJ whole genome shotgun (WGS) entry which is preliminary data.</text>
</comment>
<accession>A0AAW2YXK3</accession>
<keyword evidence="2" id="KW-1185">Reference proteome</keyword>
<proteinExistence type="predicted"/>
<reference evidence="1 2" key="1">
    <citation type="submission" date="2024-03" db="EMBL/GenBank/DDBJ databases">
        <title>The Acrasis kona genome and developmental transcriptomes reveal deep origins of eukaryotic multicellular pathways.</title>
        <authorList>
            <person name="Sheikh S."/>
            <person name="Fu C.-J."/>
            <person name="Brown M.W."/>
            <person name="Baldauf S.L."/>
        </authorList>
    </citation>
    <scope>NUCLEOTIDE SEQUENCE [LARGE SCALE GENOMIC DNA]</scope>
    <source>
        <strain evidence="1 2">ATCC MYA-3509</strain>
    </source>
</reference>
<dbReference type="AlphaFoldDB" id="A0AAW2YXK3"/>
<dbReference type="EMBL" id="JAOPGA020000762">
    <property type="protein sequence ID" value="KAL0481379.1"/>
    <property type="molecule type" value="Genomic_DNA"/>
</dbReference>
<sequence length="60" mass="6814">MVTTSQEAKTNYEQAARNEDINLGDAHLIMVEDHGNELGEPLYICNVIAQEYDFEKDTLL</sequence>
<dbReference type="Proteomes" id="UP001431209">
    <property type="component" value="Unassembled WGS sequence"/>
</dbReference>
<evidence type="ECO:0000313" key="2">
    <source>
        <dbReference type="Proteomes" id="UP001431209"/>
    </source>
</evidence>
<organism evidence="1 2">
    <name type="scientific">Acrasis kona</name>
    <dbReference type="NCBI Taxonomy" id="1008807"/>
    <lineage>
        <taxon>Eukaryota</taxon>
        <taxon>Discoba</taxon>
        <taxon>Heterolobosea</taxon>
        <taxon>Tetramitia</taxon>
        <taxon>Eutetramitia</taxon>
        <taxon>Acrasidae</taxon>
        <taxon>Acrasis</taxon>
    </lineage>
</organism>
<gene>
    <name evidence="1" type="ORF">AKO1_012695</name>
</gene>